<proteinExistence type="predicted"/>
<evidence type="ECO:0000313" key="1">
    <source>
        <dbReference type="EMBL" id="GAL02079.1"/>
    </source>
</evidence>
<gene>
    <name evidence="1" type="ORF">JCM19237_4972</name>
</gene>
<protein>
    <submittedName>
        <fullName evidence="1">Uncharacterized protein</fullName>
    </submittedName>
</protein>
<comment type="caution">
    <text evidence="1">The sequence shown here is derived from an EMBL/GenBank/DDBJ whole genome shotgun (WGS) entry which is preliminary data.</text>
</comment>
<accession>A0A090QJV2</accession>
<dbReference type="EMBL" id="BBMN01000001">
    <property type="protein sequence ID" value="GAL02079.1"/>
    <property type="molecule type" value="Genomic_DNA"/>
</dbReference>
<sequence>MSPLLITAIIHHTDTTLAMMGASITAYSKWLNELEGIVFTDFSGDQFAALVALKTALSDALKHYVAIEPVPSQHAVALQLLTHIEAITVRTVQ</sequence>
<name>A0A090QJV2_9GAMM</name>
<dbReference type="AlphaFoldDB" id="A0A090QJV2"/>
<dbReference type="Proteomes" id="UP000029227">
    <property type="component" value="Unassembled WGS sequence"/>
</dbReference>
<evidence type="ECO:0000313" key="2">
    <source>
        <dbReference type="Proteomes" id="UP000029227"/>
    </source>
</evidence>
<reference evidence="1 2" key="1">
    <citation type="journal article" date="2014" name="Genome Announc.">
        <title>Draft Genome Sequences of Two Vibrionaceae Species, Vibrio ponticus C121 and Photobacterium aphoticum C119, Isolated as Coral Reef Microbiota.</title>
        <authorList>
            <person name="Al-saari N."/>
            <person name="Meirelles P.M."/>
            <person name="Mino S."/>
            <person name="Suda W."/>
            <person name="Oshima K."/>
            <person name="Hattori M."/>
            <person name="Ohkuma M."/>
            <person name="Thompson F.L."/>
            <person name="Gomez-Gil B."/>
            <person name="Sawabe T."/>
            <person name="Sawabe T."/>
        </authorList>
    </citation>
    <scope>NUCLEOTIDE SEQUENCE [LARGE SCALE GENOMIC DNA]</scope>
    <source>
        <strain evidence="1 2">JCM 19237</strain>
    </source>
</reference>
<organism evidence="1 2">
    <name type="scientific">Photobacterium aphoticum</name>
    <dbReference type="NCBI Taxonomy" id="754436"/>
    <lineage>
        <taxon>Bacteria</taxon>
        <taxon>Pseudomonadati</taxon>
        <taxon>Pseudomonadota</taxon>
        <taxon>Gammaproteobacteria</taxon>
        <taxon>Vibrionales</taxon>
        <taxon>Vibrionaceae</taxon>
        <taxon>Photobacterium</taxon>
    </lineage>
</organism>